<organism evidence="1 2">
    <name type="scientific">Janthinobacterium violaceinigrum</name>
    <dbReference type="NCBI Taxonomy" id="2654252"/>
    <lineage>
        <taxon>Bacteria</taxon>
        <taxon>Pseudomonadati</taxon>
        <taxon>Pseudomonadota</taxon>
        <taxon>Betaproteobacteria</taxon>
        <taxon>Burkholderiales</taxon>
        <taxon>Oxalobacteraceae</taxon>
        <taxon>Janthinobacterium</taxon>
    </lineage>
</organism>
<proteinExistence type="predicted"/>
<comment type="caution">
    <text evidence="1">The sequence shown here is derived from an EMBL/GenBank/DDBJ whole genome shotgun (WGS) entry which is preliminary data.</text>
</comment>
<gene>
    <name evidence="1" type="ORF">GCN75_22905</name>
</gene>
<keyword evidence="2" id="KW-1185">Reference proteome</keyword>
<reference evidence="1 2" key="1">
    <citation type="submission" date="2019-10" db="EMBL/GenBank/DDBJ databases">
        <title>Three novel species isolated from a subtropical stream in China.</title>
        <authorList>
            <person name="Lu H."/>
        </authorList>
    </citation>
    <scope>NUCLEOTIDE SEQUENCE [LARGE SCALE GENOMIC DNA]</scope>
    <source>
        <strain evidence="1 2">FT13W</strain>
    </source>
</reference>
<evidence type="ECO:0000313" key="2">
    <source>
        <dbReference type="Proteomes" id="UP000468717"/>
    </source>
</evidence>
<dbReference type="RefSeq" id="WP_152284450.1">
    <property type="nucleotide sequence ID" value="NZ_WFLI01000035.1"/>
</dbReference>
<protein>
    <submittedName>
        <fullName evidence="1">Uncharacterized protein</fullName>
    </submittedName>
</protein>
<sequence length="62" mass="6457">MFSSLFLLINVRLVKLARPAVSASPLHGAPPPLHTLRPDGGSGGVTGCGLGGDLIAEWQYFP</sequence>
<evidence type="ECO:0000313" key="1">
    <source>
        <dbReference type="EMBL" id="KAB8061817.1"/>
    </source>
</evidence>
<dbReference type="AlphaFoldDB" id="A0A6I1I214"/>
<dbReference type="EMBL" id="WFLI01000035">
    <property type="protein sequence ID" value="KAB8061817.1"/>
    <property type="molecule type" value="Genomic_DNA"/>
</dbReference>
<accession>A0A6I1I214</accession>
<dbReference type="Proteomes" id="UP000468717">
    <property type="component" value="Unassembled WGS sequence"/>
</dbReference>
<name>A0A6I1I214_9BURK</name>